<keyword evidence="2" id="KW-0436">Ligase</keyword>
<dbReference type="PANTHER" id="PTHR11778">
    <property type="entry name" value="SERYL-TRNA SYNTHETASE"/>
    <property type="match status" value="1"/>
</dbReference>
<dbReference type="PRINTS" id="PR00981">
    <property type="entry name" value="TRNASYNTHSER"/>
</dbReference>
<dbReference type="SUPFAM" id="SSF55681">
    <property type="entry name" value="Class II aaRS and biotin synthetases"/>
    <property type="match status" value="1"/>
</dbReference>
<keyword evidence="3" id="KW-0547">Nucleotide-binding</keyword>
<name>A0ABP0S7T6_9DINO</name>
<comment type="caution">
    <text evidence="9">The sequence shown here is derived from an EMBL/GenBank/DDBJ whole genome shotgun (WGS) entry which is preliminary data.</text>
</comment>
<dbReference type="Proteomes" id="UP001642484">
    <property type="component" value="Unassembled WGS sequence"/>
</dbReference>
<keyword evidence="10" id="KW-1185">Reference proteome</keyword>
<protein>
    <recommendedName>
        <fullName evidence="1">serine--tRNA ligase</fullName>
        <ecNumber evidence="1">6.1.1.11</ecNumber>
    </recommendedName>
    <alternativeName>
        <fullName evidence="6">Seryl-tRNA synthetase</fullName>
    </alternativeName>
</protein>
<keyword evidence="5" id="KW-0030">Aminoacyl-tRNA synthetase</keyword>
<evidence type="ECO:0000256" key="6">
    <source>
        <dbReference type="ARBA" id="ARBA00031113"/>
    </source>
</evidence>
<dbReference type="Gene3D" id="3.30.930.10">
    <property type="entry name" value="Bira Bifunctional Protein, Domain 2"/>
    <property type="match status" value="1"/>
</dbReference>
<dbReference type="InterPro" id="IPR045864">
    <property type="entry name" value="aa-tRNA-synth_II/BPL/LPL"/>
</dbReference>
<evidence type="ECO:0000259" key="8">
    <source>
        <dbReference type="PROSITE" id="PS50862"/>
    </source>
</evidence>
<dbReference type="InterPro" id="IPR002317">
    <property type="entry name" value="Ser-tRNA-ligase_type_1"/>
</dbReference>
<accession>A0ABP0S7T6</accession>
<evidence type="ECO:0000256" key="4">
    <source>
        <dbReference type="ARBA" id="ARBA00022840"/>
    </source>
</evidence>
<keyword evidence="7" id="KW-0472">Membrane</keyword>
<evidence type="ECO:0000256" key="5">
    <source>
        <dbReference type="ARBA" id="ARBA00023146"/>
    </source>
</evidence>
<evidence type="ECO:0000256" key="7">
    <source>
        <dbReference type="SAM" id="Phobius"/>
    </source>
</evidence>
<evidence type="ECO:0000256" key="3">
    <source>
        <dbReference type="ARBA" id="ARBA00022741"/>
    </source>
</evidence>
<feature type="domain" description="Aminoacyl-transfer RNA synthetases class-II family profile" evidence="8">
    <location>
        <begin position="203"/>
        <end position="783"/>
    </location>
</feature>
<evidence type="ECO:0000256" key="2">
    <source>
        <dbReference type="ARBA" id="ARBA00022598"/>
    </source>
</evidence>
<keyword evidence="7" id="KW-0812">Transmembrane</keyword>
<dbReference type="EC" id="6.1.1.11" evidence="1"/>
<sequence>MKSSFHHKIQADLQMELFDACHVICVIVIVISWDHSFAPKPSVQKTFFFRFNTEDKLLGSIGNMARRSQDGGVTSQRLDGRRWVGVSMDSQATDRSSPSVREFGRPDVRSVSEQLVRQVHDSVPVSQDEDKDNKVVATWGVPRSFGGKTYQAANGFRPHFELLEMIGAVEFDAGNEVAGHRGYFLTGPGVLLNQALINYGIAFLSQRGYTPLQPPFFMKKDLMARTAELADYDDVLYKVIEDKEHPELDKYLIATSEQPISAFHRGQNIDKTRFPLRYVGLSSCFRREAGSSGRDIRGIFRVHQFEKIEQFVLSDPEKRCAQRTFASSAPVSAGKSWDEHESMIAMAQEIAMGRQNERWQLRSLRLAVAGPVLGTGAGAAMPQQCRLPQGLSECHSCITSSAEELIGTASLREAGASSAEPNRGVLGLEQARIREVDPQDPDIYVDALFAPLYYRGERIIHQRDHTGPLLQDYILVGIFLVVNAALQLLISVQIHVTGYQTYGEIGDDLMDGTCWRVSQHQEYVGLLYPPHLVSNHSNAFDFDCLQQRITLSLFPEKLDLNKDGFWSTHECAETETQLALLGSKAATNMTQGLREMVKYDKKHRPGSRSFIAGASAHVDMDFFEHYRNEIRTCVITDKNLCGNMEAEGKLSTMLPGYNNEEERVLACQETYDSFCLKVFGTDYKLANDQRAGLCGKPSFTRVRFGVIQVEYSAVATYMGDDESILSIAFESLLVLLLSIWVMIMIKEARSICNLALVIWFMPFTDDQDPTFTSYDAEAHRFKIKKLPIGHKYFALLGICLPRSLIAVVVLYVGLVFLTITSNLQDLILNSTALGFLIEVDNMIHFAMLGHSFQRHVMDRCDVLTADVGSDMCTRRGPYVFLFLTILFAFVYAMYAYRNSRGLLSIGEGMQCLCHLDGNCYAKLLLPGTNVSW</sequence>
<dbReference type="PROSITE" id="PS50862">
    <property type="entry name" value="AA_TRNA_LIGASE_II"/>
    <property type="match status" value="1"/>
</dbReference>
<dbReference type="InterPro" id="IPR002314">
    <property type="entry name" value="aa-tRNA-synt_IIb"/>
</dbReference>
<gene>
    <name evidence="9" type="ORF">CCMP2556_LOCUS50501</name>
</gene>
<keyword evidence="7" id="KW-1133">Transmembrane helix</keyword>
<proteinExistence type="predicted"/>
<organism evidence="9 10">
    <name type="scientific">Durusdinium trenchii</name>
    <dbReference type="NCBI Taxonomy" id="1381693"/>
    <lineage>
        <taxon>Eukaryota</taxon>
        <taxon>Sar</taxon>
        <taxon>Alveolata</taxon>
        <taxon>Dinophyceae</taxon>
        <taxon>Suessiales</taxon>
        <taxon>Symbiodiniaceae</taxon>
        <taxon>Durusdinium</taxon>
    </lineage>
</organism>
<evidence type="ECO:0000256" key="1">
    <source>
        <dbReference type="ARBA" id="ARBA00012840"/>
    </source>
</evidence>
<reference evidence="9 10" key="1">
    <citation type="submission" date="2024-02" db="EMBL/GenBank/DDBJ databases">
        <authorList>
            <person name="Chen Y."/>
            <person name="Shah S."/>
            <person name="Dougan E. K."/>
            <person name="Thang M."/>
            <person name="Chan C."/>
        </authorList>
    </citation>
    <scope>NUCLEOTIDE SEQUENCE [LARGE SCALE GENOMIC DNA]</scope>
</reference>
<feature type="transmembrane region" description="Helical" evidence="7">
    <location>
        <begin position="792"/>
        <end position="819"/>
    </location>
</feature>
<evidence type="ECO:0000313" key="10">
    <source>
        <dbReference type="Proteomes" id="UP001642484"/>
    </source>
</evidence>
<dbReference type="EMBL" id="CAXAMN010027095">
    <property type="protein sequence ID" value="CAK9108354.1"/>
    <property type="molecule type" value="Genomic_DNA"/>
</dbReference>
<dbReference type="Pfam" id="PF00587">
    <property type="entry name" value="tRNA-synt_2b"/>
    <property type="match status" value="1"/>
</dbReference>
<evidence type="ECO:0000313" key="9">
    <source>
        <dbReference type="EMBL" id="CAK9108354.1"/>
    </source>
</evidence>
<keyword evidence="4" id="KW-0067">ATP-binding</keyword>
<dbReference type="InterPro" id="IPR006195">
    <property type="entry name" value="aa-tRNA-synth_II"/>
</dbReference>
<feature type="transmembrane region" description="Helical" evidence="7">
    <location>
        <begin position="878"/>
        <end position="896"/>
    </location>
</feature>
<feature type="transmembrane region" description="Helical" evidence="7">
    <location>
        <begin position="724"/>
        <end position="745"/>
    </location>
</feature>